<protein>
    <submittedName>
        <fullName evidence="6">VirB3 family type IV secretion system protein</fullName>
    </submittedName>
</protein>
<name>A0AB39VIN0_9FUSO</name>
<comment type="subcellular location">
    <subcellularLocation>
        <location evidence="1">Membrane</location>
    </subcellularLocation>
</comment>
<feature type="transmembrane region" description="Helical" evidence="5">
    <location>
        <begin position="41"/>
        <end position="60"/>
    </location>
</feature>
<dbReference type="AlphaFoldDB" id="A0AB39VIN0"/>
<evidence type="ECO:0000256" key="3">
    <source>
        <dbReference type="ARBA" id="ARBA00022989"/>
    </source>
</evidence>
<dbReference type="KEGG" id="lrug:AB8B22_01645"/>
<dbReference type="RefSeq" id="WP_314082240.1">
    <property type="nucleotide sequence ID" value="NZ_CP165644.1"/>
</dbReference>
<organism evidence="6">
    <name type="scientific">Leptotrichia rugosa</name>
    <dbReference type="NCBI Taxonomy" id="3239302"/>
    <lineage>
        <taxon>Bacteria</taxon>
        <taxon>Fusobacteriati</taxon>
        <taxon>Fusobacteriota</taxon>
        <taxon>Fusobacteriia</taxon>
        <taxon>Fusobacteriales</taxon>
        <taxon>Leptotrichiaceae</taxon>
        <taxon>Leptotrichia</taxon>
    </lineage>
</organism>
<evidence type="ECO:0000256" key="2">
    <source>
        <dbReference type="ARBA" id="ARBA00022692"/>
    </source>
</evidence>
<accession>A0AB39VIN0</accession>
<dbReference type="Pfam" id="PF05101">
    <property type="entry name" value="VirB3"/>
    <property type="match status" value="1"/>
</dbReference>
<reference evidence="6" key="1">
    <citation type="submission" date="2024-07" db="EMBL/GenBank/DDBJ databases">
        <authorList>
            <person name="Li X.-J."/>
            <person name="Wang X."/>
        </authorList>
    </citation>
    <scope>NUCLEOTIDE SEQUENCE</scope>
    <source>
        <strain evidence="6">HSP-334</strain>
    </source>
</reference>
<keyword evidence="3 5" id="KW-1133">Transmembrane helix</keyword>
<dbReference type="GO" id="GO:0016020">
    <property type="term" value="C:membrane"/>
    <property type="evidence" value="ECO:0007669"/>
    <property type="project" value="UniProtKB-SubCell"/>
</dbReference>
<keyword evidence="2 5" id="KW-0812">Transmembrane</keyword>
<evidence type="ECO:0000256" key="1">
    <source>
        <dbReference type="ARBA" id="ARBA00004370"/>
    </source>
</evidence>
<gene>
    <name evidence="6" type="ORF">AB8B22_01645</name>
</gene>
<evidence type="ECO:0000313" key="6">
    <source>
        <dbReference type="EMBL" id="XDU67140.1"/>
    </source>
</evidence>
<sequence length="80" mass="9320">MKKRQIFSSLMDEMEIMGVPLQIFKIIMGFTGILYVFTKNFMAFVIAAILMAVCRIICFGDNYKINLLFKYFTDEDELDA</sequence>
<dbReference type="InterPro" id="IPR007792">
    <property type="entry name" value="T4SS_VirB3/TrbD/AvhB"/>
</dbReference>
<evidence type="ECO:0000256" key="5">
    <source>
        <dbReference type="SAM" id="Phobius"/>
    </source>
</evidence>
<evidence type="ECO:0000256" key="4">
    <source>
        <dbReference type="ARBA" id="ARBA00023136"/>
    </source>
</evidence>
<feature type="transmembrane region" description="Helical" evidence="5">
    <location>
        <begin position="16"/>
        <end position="35"/>
    </location>
</feature>
<dbReference type="EMBL" id="CP165644">
    <property type="protein sequence ID" value="XDU67140.1"/>
    <property type="molecule type" value="Genomic_DNA"/>
</dbReference>
<keyword evidence="4 5" id="KW-0472">Membrane</keyword>
<proteinExistence type="predicted"/>